<dbReference type="HOGENOM" id="CLU_3188932_0_0_6"/>
<protein>
    <submittedName>
        <fullName evidence="1">Uncharacterized protein</fullName>
    </submittedName>
</protein>
<reference evidence="1 2" key="1">
    <citation type="submission" date="2010-01" db="EMBL/GenBank/DDBJ databases">
        <authorList>
            <person name="Muzny D."/>
            <person name="Qin X."/>
            <person name="Deng J."/>
            <person name="Jiang H."/>
            <person name="Liu Y."/>
            <person name="Qu J."/>
            <person name="Song X.-Z."/>
            <person name="Zhang L."/>
            <person name="Thornton R."/>
            <person name="Coyle M."/>
            <person name="Francisco L."/>
            <person name="Jackson L."/>
            <person name="Javaid M."/>
            <person name="Korchina V."/>
            <person name="Kovar C."/>
            <person name="Mata R."/>
            <person name="Mathew T."/>
            <person name="Ngo R."/>
            <person name="Nguyen L."/>
            <person name="Nguyen N."/>
            <person name="Okwuonu G."/>
            <person name="Ongeri F."/>
            <person name="Pham C."/>
            <person name="Simmons D."/>
            <person name="Wilczek-Boney K."/>
            <person name="Hale W."/>
            <person name="Jakkamsetti A."/>
            <person name="Pham P."/>
            <person name="Ruth R."/>
            <person name="San Lucas F."/>
            <person name="Warren J."/>
            <person name="Zhang J."/>
            <person name="Zhao Z."/>
            <person name="Zhou C."/>
            <person name="Zhu D."/>
            <person name="Lee S."/>
            <person name="Bess C."/>
            <person name="Blankenburg K."/>
            <person name="Forbes L."/>
            <person name="Fu Q."/>
            <person name="Gubbala S."/>
            <person name="Hirani K."/>
            <person name="Jayaseelan J.C."/>
            <person name="Lara F."/>
            <person name="Munidasa M."/>
            <person name="Palculict T."/>
            <person name="Patil S."/>
            <person name="Pu L.-L."/>
            <person name="Saada N."/>
            <person name="Tang L."/>
            <person name="Weissenberger G."/>
            <person name="Zhu Y."/>
            <person name="Hemphill L."/>
            <person name="Shang Y."/>
            <person name="Youmans B."/>
            <person name="Ayvaz T."/>
            <person name="Ross M."/>
            <person name="Santibanez J."/>
            <person name="Aqrawi P."/>
            <person name="Gross S."/>
            <person name="Joshi V."/>
            <person name="Fowler G."/>
            <person name="Nazareth L."/>
            <person name="Reid J."/>
            <person name="Worley K."/>
            <person name="Petrosino J."/>
            <person name="Highlander S."/>
            <person name="Gibbs R."/>
        </authorList>
    </citation>
    <scope>NUCLEOTIDE SEQUENCE [LARGE SCALE GENOMIC DNA]</scope>
    <source>
        <strain evidence="1 2">DSM 4582</strain>
    </source>
</reference>
<organism evidence="1 2">
    <name type="scientific">Serratia odorifera DSM 4582</name>
    <dbReference type="NCBI Taxonomy" id="667129"/>
    <lineage>
        <taxon>Bacteria</taxon>
        <taxon>Pseudomonadati</taxon>
        <taxon>Pseudomonadota</taxon>
        <taxon>Gammaproteobacteria</taxon>
        <taxon>Enterobacterales</taxon>
        <taxon>Yersiniaceae</taxon>
        <taxon>Serratia</taxon>
    </lineage>
</organism>
<dbReference type="EMBL" id="ADBY01000052">
    <property type="protein sequence ID" value="EFE94582.1"/>
    <property type="molecule type" value="Genomic_DNA"/>
</dbReference>
<dbReference type="Proteomes" id="UP000005723">
    <property type="component" value="Unassembled WGS sequence"/>
</dbReference>
<proteinExistence type="predicted"/>
<name>D4E6L6_SEROD</name>
<accession>D4E6L6</accession>
<evidence type="ECO:0000313" key="1">
    <source>
        <dbReference type="EMBL" id="EFE94582.1"/>
    </source>
</evidence>
<keyword evidence="2" id="KW-1185">Reference proteome</keyword>
<sequence length="46" mass="5458">MMVQRFILLKNSKRLPKNSNRLLFVDIFPSDPISKGFIYKVLFIND</sequence>
<comment type="caution">
    <text evidence="1">The sequence shown here is derived from an EMBL/GenBank/DDBJ whole genome shotgun (WGS) entry which is preliminary data.</text>
</comment>
<dbReference type="AlphaFoldDB" id="D4E6L6"/>
<dbReference type="STRING" id="667129.HMPREF0758_3816"/>
<evidence type="ECO:0000313" key="2">
    <source>
        <dbReference type="Proteomes" id="UP000005723"/>
    </source>
</evidence>
<gene>
    <name evidence="1" type="ORF">HMPREF0758_3816</name>
</gene>